<name>A0A3B1AGK9_9ZZZZ</name>
<dbReference type="PANTHER" id="PTHR37211:SF1">
    <property type="entry name" value="EXPRESSED PROTEIN"/>
    <property type="match status" value="1"/>
</dbReference>
<dbReference type="SUPFAM" id="SSF53335">
    <property type="entry name" value="S-adenosyl-L-methionine-dependent methyltransferases"/>
    <property type="match status" value="1"/>
</dbReference>
<protein>
    <recommendedName>
        <fullName evidence="2">Methyltransferase type 11 domain-containing protein</fullName>
    </recommendedName>
</protein>
<dbReference type="AlphaFoldDB" id="A0A3B1AGK9"/>
<dbReference type="Gene3D" id="2.20.25.110">
    <property type="entry name" value="S-adenosyl-L-methionine-dependent methyltransferases"/>
    <property type="match status" value="1"/>
</dbReference>
<dbReference type="Gene3D" id="3.40.50.150">
    <property type="entry name" value="Vaccinia Virus protein VP39"/>
    <property type="match status" value="1"/>
</dbReference>
<sequence length="282" mass="32775">MGANIMNSENKPTLAELADRHEMYQYAVQAPDTEVEFFEETYKKLRGKNPLSMKEDFCGTALLSVEWCKSDPERSAIGVDFCPDTLKWGEEHNIKPASAEIGNRLQIIEADVRDVAEPKVDITCALNFSFCIFKTRDELRGYFAKALDGLKDDGMLILDMFGGTECLDELEEETEMDEVDASYLWEHDKFNPINNDILCHIHFEFPDGSRMDKAFSYDWRLWSLQELRELLEEAGYSKVRIYWEEFEEDDEDDDFMEGTGEFFEATEVENQESWQVYIVAEK</sequence>
<dbReference type="InterPro" id="IPR029063">
    <property type="entry name" value="SAM-dependent_MTases_sf"/>
</dbReference>
<evidence type="ECO:0000313" key="1">
    <source>
        <dbReference type="EMBL" id="VAW99132.1"/>
    </source>
</evidence>
<organism evidence="1">
    <name type="scientific">hydrothermal vent metagenome</name>
    <dbReference type="NCBI Taxonomy" id="652676"/>
    <lineage>
        <taxon>unclassified sequences</taxon>
        <taxon>metagenomes</taxon>
        <taxon>ecological metagenomes</taxon>
    </lineage>
</organism>
<gene>
    <name evidence="1" type="ORF">MNBD_GAMMA21-2871</name>
</gene>
<dbReference type="PANTHER" id="PTHR37211">
    <property type="entry name" value="EXPRESSED PROTEIN"/>
    <property type="match status" value="1"/>
</dbReference>
<evidence type="ECO:0008006" key="2">
    <source>
        <dbReference type="Google" id="ProtNLM"/>
    </source>
</evidence>
<proteinExistence type="predicted"/>
<reference evidence="1" key="1">
    <citation type="submission" date="2018-06" db="EMBL/GenBank/DDBJ databases">
        <authorList>
            <person name="Zhirakovskaya E."/>
        </authorList>
    </citation>
    <scope>NUCLEOTIDE SEQUENCE</scope>
</reference>
<dbReference type="EMBL" id="UOFR01000064">
    <property type="protein sequence ID" value="VAW99132.1"/>
    <property type="molecule type" value="Genomic_DNA"/>
</dbReference>
<accession>A0A3B1AGK9</accession>